<dbReference type="PROSITE" id="PS50113">
    <property type="entry name" value="PAC"/>
    <property type="match status" value="2"/>
</dbReference>
<organism evidence="8 9">
    <name type="scientific">Mucilaginibacter antarcticus</name>
    <dbReference type="NCBI Taxonomy" id="1855725"/>
    <lineage>
        <taxon>Bacteria</taxon>
        <taxon>Pseudomonadati</taxon>
        <taxon>Bacteroidota</taxon>
        <taxon>Sphingobacteriia</taxon>
        <taxon>Sphingobacteriales</taxon>
        <taxon>Sphingobacteriaceae</taxon>
        <taxon>Mucilaginibacter</taxon>
    </lineage>
</organism>
<dbReference type="InterPro" id="IPR035965">
    <property type="entry name" value="PAS-like_dom_sf"/>
</dbReference>
<dbReference type="InterPro" id="IPR013655">
    <property type="entry name" value="PAS_fold_3"/>
</dbReference>
<evidence type="ECO:0000256" key="4">
    <source>
        <dbReference type="ARBA" id="ARBA00022679"/>
    </source>
</evidence>
<feature type="domain" description="PAC" evidence="7">
    <location>
        <begin position="127"/>
        <end position="181"/>
    </location>
</feature>
<dbReference type="Pfam" id="PF13426">
    <property type="entry name" value="PAS_9"/>
    <property type="match status" value="1"/>
</dbReference>
<dbReference type="Gene3D" id="3.30.450.20">
    <property type="entry name" value="PAS domain"/>
    <property type="match status" value="3"/>
</dbReference>
<dbReference type="RefSeq" id="WP_377127214.1">
    <property type="nucleotide sequence ID" value="NZ_JBHUON010000012.1"/>
</dbReference>
<comment type="caution">
    <text evidence="8">The sequence shown here is derived from an EMBL/GenBank/DDBJ whole genome shotgun (WGS) entry which is preliminary data.</text>
</comment>
<dbReference type="EC" id="2.7.13.3" evidence="2"/>
<name>A0ABW5XPB9_9SPHI</name>
<dbReference type="InterPro" id="IPR052162">
    <property type="entry name" value="Sensor_kinase/Photoreceptor"/>
</dbReference>
<comment type="catalytic activity">
    <reaction evidence="1">
        <text>ATP + protein L-histidine = ADP + protein N-phospho-L-histidine.</text>
        <dbReference type="EC" id="2.7.13.3"/>
    </reaction>
</comment>
<dbReference type="SMART" id="SM00086">
    <property type="entry name" value="PAC"/>
    <property type="match status" value="3"/>
</dbReference>
<dbReference type="Pfam" id="PF08447">
    <property type="entry name" value="PAS_3"/>
    <property type="match status" value="1"/>
</dbReference>
<dbReference type="PANTHER" id="PTHR43304:SF1">
    <property type="entry name" value="PAC DOMAIN-CONTAINING PROTEIN"/>
    <property type="match status" value="1"/>
</dbReference>
<evidence type="ECO:0000256" key="2">
    <source>
        <dbReference type="ARBA" id="ARBA00012438"/>
    </source>
</evidence>
<evidence type="ECO:0000256" key="1">
    <source>
        <dbReference type="ARBA" id="ARBA00000085"/>
    </source>
</evidence>
<keyword evidence="3" id="KW-0597">Phosphoprotein</keyword>
<keyword evidence="5" id="KW-0418">Kinase</keyword>
<dbReference type="SUPFAM" id="SSF55785">
    <property type="entry name" value="PYP-like sensor domain (PAS domain)"/>
    <property type="match status" value="3"/>
</dbReference>
<evidence type="ECO:0000313" key="8">
    <source>
        <dbReference type="EMBL" id="MFD2865241.1"/>
    </source>
</evidence>
<dbReference type="Proteomes" id="UP001597601">
    <property type="component" value="Unassembled WGS sequence"/>
</dbReference>
<dbReference type="PANTHER" id="PTHR43304">
    <property type="entry name" value="PHYTOCHROME-LIKE PROTEIN CPH1"/>
    <property type="match status" value="1"/>
</dbReference>
<proteinExistence type="predicted"/>
<evidence type="ECO:0000256" key="5">
    <source>
        <dbReference type="ARBA" id="ARBA00022777"/>
    </source>
</evidence>
<feature type="domain" description="PAS" evidence="6">
    <location>
        <begin position="182"/>
        <end position="257"/>
    </location>
</feature>
<protein>
    <recommendedName>
        <fullName evidence="2">histidine kinase</fullName>
        <ecNumber evidence="2">2.7.13.3</ecNumber>
    </recommendedName>
</protein>
<keyword evidence="4" id="KW-0808">Transferase</keyword>
<dbReference type="PROSITE" id="PS50112">
    <property type="entry name" value="PAS"/>
    <property type="match status" value="1"/>
</dbReference>
<dbReference type="CDD" id="cd00130">
    <property type="entry name" value="PAS"/>
    <property type="match status" value="2"/>
</dbReference>
<reference evidence="9" key="1">
    <citation type="journal article" date="2019" name="Int. J. Syst. Evol. Microbiol.">
        <title>The Global Catalogue of Microorganisms (GCM) 10K type strain sequencing project: providing services to taxonomists for standard genome sequencing and annotation.</title>
        <authorList>
            <consortium name="The Broad Institute Genomics Platform"/>
            <consortium name="The Broad Institute Genome Sequencing Center for Infectious Disease"/>
            <person name="Wu L."/>
            <person name="Ma J."/>
        </authorList>
    </citation>
    <scope>NUCLEOTIDE SEQUENCE [LARGE SCALE GENOMIC DNA]</scope>
    <source>
        <strain evidence="9">KCTC 52232</strain>
    </source>
</reference>
<dbReference type="SMART" id="SM00091">
    <property type="entry name" value="PAS"/>
    <property type="match status" value="2"/>
</dbReference>
<dbReference type="EMBL" id="JBHUON010000012">
    <property type="protein sequence ID" value="MFD2865241.1"/>
    <property type="molecule type" value="Genomic_DNA"/>
</dbReference>
<dbReference type="InterPro" id="IPR000014">
    <property type="entry name" value="PAS"/>
</dbReference>
<accession>A0ABW5XPB9</accession>
<keyword evidence="9" id="KW-1185">Reference proteome</keyword>
<evidence type="ECO:0000256" key="3">
    <source>
        <dbReference type="ARBA" id="ARBA00022553"/>
    </source>
</evidence>
<sequence>MDKCYDSPWHCIGFTILRYQSPAQQCLIGLQREIIKRKEAEHLKDQTVHDLCDREKELKDYKYALDISSIISISAVDGSFTFVNDNFCKISKYSNEELLGQPHSILWSGHHPPEYFTELGSAMQEGKSYRGEFCNKAKDGSLYWVDTMIVPFVDEEGNVYQYMSINRDITRKKEALEQLRASEERYKSIIAVSNTGAWEYDLDTNRVWYSAQYFAMLGLDIPDGVWEDTEGMSWVDRLHPDDRERATKIFDKFLMEGSTKLYESFFRMLHQNGDWVWIWSRARRLHDKHGNLTNITLGTHTDISERIKAEEKIKESEQMIRKITSQVPGNTYMFQIEESGKPNILFLNRGTEEFNYTADLEEISRDAEKVLEVLHDDDKILFNEKMKEAYQSPALMSFQYRIIVNNLIRWRWMQAIPEKNKSGQVVWYGATRDITALVDYIASVEQILFDISHVMRRPVSSMLGLTTLISEGDLEHEEMLHLAHQLHPVAKEMDKFMTELNQVYEQKRQINSLNIDFSSLVDKRNSLFRPSE</sequence>
<evidence type="ECO:0000313" key="9">
    <source>
        <dbReference type="Proteomes" id="UP001597601"/>
    </source>
</evidence>
<evidence type="ECO:0000259" key="6">
    <source>
        <dbReference type="PROSITE" id="PS50112"/>
    </source>
</evidence>
<gene>
    <name evidence="8" type="ORF">ACFSYC_11140</name>
</gene>
<dbReference type="InterPro" id="IPR000700">
    <property type="entry name" value="PAS-assoc_C"/>
</dbReference>
<dbReference type="NCBIfam" id="TIGR00229">
    <property type="entry name" value="sensory_box"/>
    <property type="match status" value="2"/>
</dbReference>
<dbReference type="InterPro" id="IPR001610">
    <property type="entry name" value="PAC"/>
</dbReference>
<evidence type="ECO:0000259" key="7">
    <source>
        <dbReference type="PROSITE" id="PS50113"/>
    </source>
</evidence>
<feature type="domain" description="PAC" evidence="7">
    <location>
        <begin position="262"/>
        <end position="315"/>
    </location>
</feature>